<name>A0A258D984_CAUVI</name>
<dbReference type="SUPFAM" id="SSF101874">
    <property type="entry name" value="YceI-like"/>
    <property type="match status" value="1"/>
</dbReference>
<dbReference type="Proteomes" id="UP000215616">
    <property type="component" value="Unassembled WGS sequence"/>
</dbReference>
<dbReference type="Gene3D" id="2.40.128.110">
    <property type="entry name" value="Lipid/polyisoprenoid-binding, YceI-like"/>
    <property type="match status" value="1"/>
</dbReference>
<feature type="chain" id="PRO_5012853076" evidence="1">
    <location>
        <begin position="28"/>
        <end position="215"/>
    </location>
</feature>
<reference evidence="3 4" key="1">
    <citation type="submission" date="2017-03" db="EMBL/GenBank/DDBJ databases">
        <title>Lifting the veil on microbial sulfur biogeochemistry in mining wastewaters.</title>
        <authorList>
            <person name="Kantor R.S."/>
            <person name="Colenbrander Nelson T."/>
            <person name="Marshall S."/>
            <person name="Bennett D."/>
            <person name="Apte S."/>
            <person name="Camacho D."/>
            <person name="Thomas B.C."/>
            <person name="Warren L.A."/>
            <person name="Banfield J.F."/>
        </authorList>
    </citation>
    <scope>NUCLEOTIDE SEQUENCE [LARGE SCALE GENOMIC DNA]</scope>
    <source>
        <strain evidence="3">32-67-7</strain>
    </source>
</reference>
<gene>
    <name evidence="3" type="ORF">B7Z12_08360</name>
</gene>
<organism evidence="3 4">
    <name type="scientific">Caulobacter vibrioides</name>
    <name type="common">Caulobacter crescentus</name>
    <dbReference type="NCBI Taxonomy" id="155892"/>
    <lineage>
        <taxon>Bacteria</taxon>
        <taxon>Pseudomonadati</taxon>
        <taxon>Pseudomonadota</taxon>
        <taxon>Alphaproteobacteria</taxon>
        <taxon>Caulobacterales</taxon>
        <taxon>Caulobacteraceae</taxon>
        <taxon>Caulobacter</taxon>
    </lineage>
</organism>
<dbReference type="Pfam" id="PF04264">
    <property type="entry name" value="YceI"/>
    <property type="match status" value="1"/>
</dbReference>
<dbReference type="SMART" id="SM00867">
    <property type="entry name" value="YceI"/>
    <property type="match status" value="1"/>
</dbReference>
<evidence type="ECO:0000313" key="4">
    <source>
        <dbReference type="Proteomes" id="UP000215616"/>
    </source>
</evidence>
<dbReference type="InterPro" id="IPR007372">
    <property type="entry name" value="Lipid/polyisoprenoid-bd_YceI"/>
</dbReference>
<feature type="domain" description="Lipid/polyisoprenoid-binding YceI-like" evidence="2">
    <location>
        <begin position="43"/>
        <end position="213"/>
    </location>
</feature>
<dbReference type="PANTHER" id="PTHR34406">
    <property type="entry name" value="PROTEIN YCEI"/>
    <property type="match status" value="1"/>
</dbReference>
<dbReference type="AlphaFoldDB" id="A0A258D984"/>
<sequence>MSRHFSLSKVAYGAVAIALLTAPAALAAPGVSSTKPADLPAGRYVLDKTHASVVGKIKHMGFSNYQFRFTKVDAEFTYDPKAPQDAKITVTVDPASIDTSTGADAFGLKFNKELAGDGWLEADKFPTATFVSTKVEPGSGQTGKVYGDFTLHGVTKPIVLDVTFNGVGSGFAPGSVKTGFSASTTIKRSEFGVSKYVPLVADEVALSIEVEFDKK</sequence>
<evidence type="ECO:0000313" key="3">
    <source>
        <dbReference type="EMBL" id="OYX03942.1"/>
    </source>
</evidence>
<dbReference type="EMBL" id="NCDQ01000108">
    <property type="protein sequence ID" value="OYX03942.1"/>
    <property type="molecule type" value="Genomic_DNA"/>
</dbReference>
<proteinExistence type="predicted"/>
<feature type="signal peptide" evidence="1">
    <location>
        <begin position="1"/>
        <end position="27"/>
    </location>
</feature>
<keyword evidence="1" id="KW-0732">Signal</keyword>
<comment type="caution">
    <text evidence="3">The sequence shown here is derived from an EMBL/GenBank/DDBJ whole genome shotgun (WGS) entry which is preliminary data.</text>
</comment>
<evidence type="ECO:0000259" key="2">
    <source>
        <dbReference type="SMART" id="SM00867"/>
    </source>
</evidence>
<dbReference type="PANTHER" id="PTHR34406:SF1">
    <property type="entry name" value="PROTEIN YCEI"/>
    <property type="match status" value="1"/>
</dbReference>
<accession>A0A258D984</accession>
<evidence type="ECO:0000256" key="1">
    <source>
        <dbReference type="SAM" id="SignalP"/>
    </source>
</evidence>
<protein>
    <submittedName>
        <fullName evidence="3">Polyisoprenoid-binding protein</fullName>
    </submittedName>
</protein>
<dbReference type="InterPro" id="IPR036761">
    <property type="entry name" value="TTHA0802/YceI-like_sf"/>
</dbReference>